<feature type="chain" id="PRO_5027123285" description="Lipoprotein" evidence="1">
    <location>
        <begin position="26"/>
        <end position="190"/>
    </location>
</feature>
<name>A0A6L9QAC4_9ACTN</name>
<sequence length="190" mass="20357">MPPFRRLGACLATVLTLAIMTSACGSVPRDEFVAEMRSRGGGLTAALVRDAVGAFSKHYGTERLSFTSLVLASEDAGVTAHLRVPRHPDQLDELTFTQDGLDGPSPVKTSATDDLDRMSFTVQDVPGLRDVEKLVDTALVRTRYEGGYVAKITVTREASAPEITVAVSSPRADAMVAFAADGRFTKVNRI</sequence>
<dbReference type="AlphaFoldDB" id="A0A6L9QAC4"/>
<protein>
    <recommendedName>
        <fullName evidence="4">Lipoprotein</fullName>
    </recommendedName>
</protein>
<dbReference type="RefSeq" id="WP_163053608.1">
    <property type="nucleotide sequence ID" value="NZ_JAAGLI010000147.1"/>
</dbReference>
<keyword evidence="1" id="KW-0732">Signal</keyword>
<evidence type="ECO:0000256" key="1">
    <source>
        <dbReference type="SAM" id="SignalP"/>
    </source>
</evidence>
<dbReference type="Proteomes" id="UP000475532">
    <property type="component" value="Unassembled WGS sequence"/>
</dbReference>
<gene>
    <name evidence="2" type="ORF">G3I70_05850</name>
</gene>
<dbReference type="PROSITE" id="PS51257">
    <property type="entry name" value="PROKAR_LIPOPROTEIN"/>
    <property type="match status" value="1"/>
</dbReference>
<dbReference type="EMBL" id="JAAGLI010000147">
    <property type="protein sequence ID" value="NEA22018.1"/>
    <property type="molecule type" value="Genomic_DNA"/>
</dbReference>
<reference evidence="2 3" key="1">
    <citation type="submission" date="2020-01" db="EMBL/GenBank/DDBJ databases">
        <title>Insect and environment-associated Actinomycetes.</title>
        <authorList>
            <person name="Currrie C."/>
            <person name="Chevrette M."/>
            <person name="Carlson C."/>
            <person name="Stubbendieck R."/>
            <person name="Wendt-Pienkowski E."/>
        </authorList>
    </citation>
    <scope>NUCLEOTIDE SEQUENCE [LARGE SCALE GENOMIC DNA]</scope>
    <source>
        <strain evidence="2 3">SID10258</strain>
    </source>
</reference>
<evidence type="ECO:0000313" key="2">
    <source>
        <dbReference type="EMBL" id="NEA22018.1"/>
    </source>
</evidence>
<proteinExistence type="predicted"/>
<feature type="signal peptide" evidence="1">
    <location>
        <begin position="1"/>
        <end position="25"/>
    </location>
</feature>
<evidence type="ECO:0000313" key="3">
    <source>
        <dbReference type="Proteomes" id="UP000475532"/>
    </source>
</evidence>
<evidence type="ECO:0008006" key="4">
    <source>
        <dbReference type="Google" id="ProtNLM"/>
    </source>
</evidence>
<accession>A0A6L9QAC4</accession>
<comment type="caution">
    <text evidence="2">The sequence shown here is derived from an EMBL/GenBank/DDBJ whole genome shotgun (WGS) entry which is preliminary data.</text>
</comment>
<organism evidence="2 3">
    <name type="scientific">Actinomadura bangladeshensis</name>
    <dbReference type="NCBI Taxonomy" id="453573"/>
    <lineage>
        <taxon>Bacteria</taxon>
        <taxon>Bacillati</taxon>
        <taxon>Actinomycetota</taxon>
        <taxon>Actinomycetes</taxon>
        <taxon>Streptosporangiales</taxon>
        <taxon>Thermomonosporaceae</taxon>
        <taxon>Actinomadura</taxon>
    </lineage>
</organism>